<dbReference type="Gene3D" id="1.10.10.1320">
    <property type="entry name" value="Anti-sigma factor, zinc-finger domain"/>
    <property type="match status" value="1"/>
</dbReference>
<accession>J9GJY3</accession>
<dbReference type="InterPro" id="IPR027383">
    <property type="entry name" value="Znf_put"/>
</dbReference>
<dbReference type="Pfam" id="PF13490">
    <property type="entry name" value="zf-HC2"/>
    <property type="match status" value="1"/>
</dbReference>
<name>J9GJY3_9ZZZZ</name>
<comment type="caution">
    <text evidence="2">The sequence shown here is derived from an EMBL/GenBank/DDBJ whole genome shotgun (WGS) entry which is preliminary data.</text>
</comment>
<feature type="domain" description="Putative zinc-finger" evidence="1">
    <location>
        <begin position="6"/>
        <end position="40"/>
    </location>
</feature>
<protein>
    <recommendedName>
        <fullName evidence="1">Putative zinc-finger domain-containing protein</fullName>
    </recommendedName>
</protein>
<feature type="non-terminal residue" evidence="2">
    <location>
        <position position="74"/>
    </location>
</feature>
<dbReference type="InterPro" id="IPR041916">
    <property type="entry name" value="Anti_sigma_zinc_sf"/>
</dbReference>
<dbReference type="AlphaFoldDB" id="J9GJY3"/>
<evidence type="ECO:0000259" key="1">
    <source>
        <dbReference type="Pfam" id="PF13490"/>
    </source>
</evidence>
<organism evidence="2">
    <name type="scientific">gut metagenome</name>
    <dbReference type="NCBI Taxonomy" id="749906"/>
    <lineage>
        <taxon>unclassified sequences</taxon>
        <taxon>metagenomes</taxon>
        <taxon>organismal metagenomes</taxon>
    </lineage>
</organism>
<proteinExistence type="predicted"/>
<gene>
    <name evidence="2" type="ORF">EVA_09508</name>
</gene>
<reference evidence="2" key="1">
    <citation type="journal article" date="2012" name="PLoS ONE">
        <title>Gene sets for utilization of primary and secondary nutrition supplies in the distal gut of endangered iberian lynx.</title>
        <authorList>
            <person name="Alcaide M."/>
            <person name="Messina E."/>
            <person name="Richter M."/>
            <person name="Bargiela R."/>
            <person name="Peplies J."/>
            <person name="Huws S.A."/>
            <person name="Newbold C.J."/>
            <person name="Golyshin P.N."/>
            <person name="Simon M.A."/>
            <person name="Lopez G."/>
            <person name="Yakimov M.M."/>
            <person name="Ferrer M."/>
        </authorList>
    </citation>
    <scope>NUCLEOTIDE SEQUENCE</scope>
</reference>
<evidence type="ECO:0000313" key="2">
    <source>
        <dbReference type="EMBL" id="EJX02388.1"/>
    </source>
</evidence>
<dbReference type="EMBL" id="AMCI01002562">
    <property type="protein sequence ID" value="EJX02388.1"/>
    <property type="molecule type" value="Genomic_DNA"/>
</dbReference>
<sequence length="74" mass="8333">MNEISCDICIDLIPLVEDGVASEDSRKAVEAHVANCESCREKYSGTVPQDFNTKYVFLEFTKKTASYDCIFNDD</sequence>